<evidence type="ECO:0000313" key="9">
    <source>
        <dbReference type="Proteomes" id="UP000595254"/>
    </source>
</evidence>
<dbReference type="GO" id="GO:0006307">
    <property type="term" value="P:DNA alkylation repair"/>
    <property type="evidence" value="ECO:0007669"/>
    <property type="project" value="TreeGrafter"/>
</dbReference>
<reference evidence="8 9" key="1">
    <citation type="submission" date="2021-01" db="EMBL/GenBank/DDBJ databases">
        <title>FDA dAtabase for Regulatory Grade micrObial Sequences (FDA-ARGOS): Supporting development and validation of Infectious Disease Dx tests.</title>
        <authorList>
            <person name="Nelson B."/>
            <person name="Plummer A."/>
            <person name="Tallon L."/>
            <person name="Sadzewicz L."/>
            <person name="Zhao X."/>
            <person name="Boylan J."/>
            <person name="Ott S."/>
            <person name="Bowen H."/>
            <person name="Vavikolanu K."/>
            <person name="Mehta A."/>
            <person name="Aluvathingal J."/>
            <person name="Nadendla S."/>
            <person name="Myers T."/>
            <person name="Yan Y."/>
            <person name="Sichtig H."/>
        </authorList>
    </citation>
    <scope>NUCLEOTIDE SEQUENCE [LARGE SCALE GENOMIC DNA]</scope>
    <source>
        <strain evidence="8 9">FDAARGOS_1161</strain>
    </source>
</reference>
<dbReference type="InterPro" id="IPR037046">
    <property type="entry name" value="AlkA_N_sf"/>
</dbReference>
<evidence type="ECO:0000313" key="8">
    <source>
        <dbReference type="EMBL" id="QQT00924.1"/>
    </source>
</evidence>
<organism evidence="8 9">
    <name type="scientific">Peribacillus psychrosaccharolyticus</name>
    <name type="common">Bacillus psychrosaccharolyticus</name>
    <dbReference type="NCBI Taxonomy" id="1407"/>
    <lineage>
        <taxon>Bacteria</taxon>
        <taxon>Bacillati</taxon>
        <taxon>Bacillota</taxon>
        <taxon>Bacilli</taxon>
        <taxon>Bacillales</taxon>
        <taxon>Bacillaceae</taxon>
        <taxon>Peribacillus</taxon>
    </lineage>
</organism>
<dbReference type="GO" id="GO:0006289">
    <property type="term" value="P:nucleotide-excision repair"/>
    <property type="evidence" value="ECO:0007669"/>
    <property type="project" value="InterPro"/>
</dbReference>
<comment type="similarity">
    <text evidence="2">Belongs to the alkylbase DNA glycosidase AlkA family.</text>
</comment>
<evidence type="ECO:0000256" key="5">
    <source>
        <dbReference type="ARBA" id="ARBA00022801"/>
    </source>
</evidence>
<dbReference type="SMART" id="SM00478">
    <property type="entry name" value="ENDO3c"/>
    <property type="match status" value="1"/>
</dbReference>
<accession>A0A974S0U8</accession>
<dbReference type="InterPro" id="IPR003265">
    <property type="entry name" value="HhH-GPD_domain"/>
</dbReference>
<dbReference type="PANTHER" id="PTHR43003">
    <property type="entry name" value="DNA-3-METHYLADENINE GLYCOSYLASE"/>
    <property type="match status" value="1"/>
</dbReference>
<evidence type="ECO:0000256" key="4">
    <source>
        <dbReference type="ARBA" id="ARBA00022763"/>
    </source>
</evidence>
<sequence>MRWTNHEQSVEIFPPKEFNFTECLRFLNRSEQEILHKIQDCVLSKLLNVNGELILVEISCSLVSIIVNLPHSNQPLLVRKRIVAYIWEWFDLDQNLADFYILAAQDKVLQNLACSYSGLRIICIPDLFEALVWAILGQQIHLAYAYTLKKHLVEEFGECLTIEGSTYWHFPSYQKIAGLDVDSLRKYTHTSKKADYIIGIAKAMMEGELTKETLLMKQNCRDFLLTYKGIGPWTAEYVMMKCLHFPSAFPISDVGLHQALKKQLGLERKPTIDETKELAVNWEGWQAYAAFYLWRSLYE</sequence>
<evidence type="ECO:0000256" key="2">
    <source>
        <dbReference type="ARBA" id="ARBA00010817"/>
    </source>
</evidence>
<dbReference type="Gene3D" id="3.30.310.20">
    <property type="entry name" value="DNA-3-methyladenine glycosylase AlkA, N-terminal domain"/>
    <property type="match status" value="1"/>
</dbReference>
<dbReference type="PANTHER" id="PTHR43003:SF12">
    <property type="entry name" value="DNA-3-METHYLADENINE GLYCOSYLASE"/>
    <property type="match status" value="1"/>
</dbReference>
<evidence type="ECO:0000256" key="3">
    <source>
        <dbReference type="ARBA" id="ARBA00012000"/>
    </source>
</evidence>
<evidence type="ECO:0000259" key="7">
    <source>
        <dbReference type="SMART" id="SM00478"/>
    </source>
</evidence>
<dbReference type="GO" id="GO:0006285">
    <property type="term" value="P:base-excision repair, AP site formation"/>
    <property type="evidence" value="ECO:0007669"/>
    <property type="project" value="TreeGrafter"/>
</dbReference>
<keyword evidence="9" id="KW-1185">Reference proteome</keyword>
<dbReference type="RefSeq" id="WP_040375093.1">
    <property type="nucleotide sequence ID" value="NZ_CP068053.1"/>
</dbReference>
<dbReference type="FunFam" id="1.10.340.30:FF:000004">
    <property type="entry name" value="DNA-3-methyladenine glycosylase II"/>
    <property type="match status" value="1"/>
</dbReference>
<evidence type="ECO:0000256" key="6">
    <source>
        <dbReference type="ARBA" id="ARBA00023204"/>
    </source>
</evidence>
<dbReference type="EC" id="3.2.2.21" evidence="3"/>
<keyword evidence="5" id="KW-0378">Hydrolase</keyword>
<dbReference type="Pfam" id="PF00730">
    <property type="entry name" value="HhH-GPD"/>
    <property type="match status" value="1"/>
</dbReference>
<dbReference type="InterPro" id="IPR051912">
    <property type="entry name" value="Alkylbase_DNA_Glycosylase/TA"/>
</dbReference>
<dbReference type="Proteomes" id="UP000595254">
    <property type="component" value="Chromosome"/>
</dbReference>
<dbReference type="AlphaFoldDB" id="A0A974S0U8"/>
<dbReference type="Pfam" id="PF07934">
    <property type="entry name" value="OGG_N"/>
    <property type="match status" value="1"/>
</dbReference>
<proteinExistence type="inferred from homology"/>
<dbReference type="GO" id="GO:0043916">
    <property type="term" value="F:DNA-7-methylguanine glycosylase activity"/>
    <property type="evidence" value="ECO:0007669"/>
    <property type="project" value="TreeGrafter"/>
</dbReference>
<dbReference type="InterPro" id="IPR023170">
    <property type="entry name" value="HhH_base_excis_C"/>
</dbReference>
<dbReference type="KEGG" id="ppsr:I6J18_03175"/>
<dbReference type="InterPro" id="IPR011257">
    <property type="entry name" value="DNA_glycosylase"/>
</dbReference>
<dbReference type="GO" id="GO:0008534">
    <property type="term" value="F:oxidized purine nucleobase lesion DNA N-glycosylase activity"/>
    <property type="evidence" value="ECO:0007669"/>
    <property type="project" value="InterPro"/>
</dbReference>
<dbReference type="GO" id="GO:0032993">
    <property type="term" value="C:protein-DNA complex"/>
    <property type="evidence" value="ECO:0007669"/>
    <property type="project" value="TreeGrafter"/>
</dbReference>
<comment type="catalytic activity">
    <reaction evidence="1">
        <text>Hydrolysis of alkylated DNA, releasing 3-methyladenine, 3-methylguanine, 7-methylguanine and 7-methyladenine.</text>
        <dbReference type="EC" id="3.2.2.21"/>
    </reaction>
</comment>
<dbReference type="CDD" id="cd00056">
    <property type="entry name" value="ENDO3c"/>
    <property type="match status" value="1"/>
</dbReference>
<dbReference type="Gene3D" id="1.10.340.30">
    <property type="entry name" value="Hypothetical protein, domain 2"/>
    <property type="match status" value="1"/>
</dbReference>
<dbReference type="InterPro" id="IPR012904">
    <property type="entry name" value="OGG_N"/>
</dbReference>
<dbReference type="GO" id="GO:0005737">
    <property type="term" value="C:cytoplasm"/>
    <property type="evidence" value="ECO:0007669"/>
    <property type="project" value="TreeGrafter"/>
</dbReference>
<gene>
    <name evidence="8" type="ORF">I6J18_03175</name>
</gene>
<dbReference type="GO" id="GO:0032131">
    <property type="term" value="F:alkylated DNA binding"/>
    <property type="evidence" value="ECO:0007669"/>
    <property type="project" value="TreeGrafter"/>
</dbReference>
<dbReference type="Gene3D" id="1.10.1670.10">
    <property type="entry name" value="Helix-hairpin-Helix base-excision DNA repair enzymes (C-terminal)"/>
    <property type="match status" value="1"/>
</dbReference>
<evidence type="ECO:0000256" key="1">
    <source>
        <dbReference type="ARBA" id="ARBA00000086"/>
    </source>
</evidence>
<feature type="domain" description="HhH-GPD" evidence="7">
    <location>
        <begin position="136"/>
        <end position="298"/>
    </location>
</feature>
<keyword evidence="4" id="KW-0227">DNA damage</keyword>
<keyword evidence="6" id="KW-0234">DNA repair</keyword>
<protein>
    <recommendedName>
        <fullName evidence="3">DNA-3-methyladenine glycosylase II</fullName>
        <ecNumber evidence="3">3.2.2.21</ecNumber>
    </recommendedName>
</protein>
<dbReference type="SUPFAM" id="SSF48150">
    <property type="entry name" value="DNA-glycosylase"/>
    <property type="match status" value="1"/>
</dbReference>
<name>A0A974S0U8_PERPY</name>
<dbReference type="GO" id="GO:0008725">
    <property type="term" value="F:DNA-3-methyladenine glycosylase activity"/>
    <property type="evidence" value="ECO:0007669"/>
    <property type="project" value="TreeGrafter"/>
</dbReference>
<dbReference type="EMBL" id="CP068053">
    <property type="protein sequence ID" value="QQT00924.1"/>
    <property type="molecule type" value="Genomic_DNA"/>
</dbReference>